<dbReference type="Proteomes" id="UP000095606">
    <property type="component" value="Unassembled WGS sequence"/>
</dbReference>
<keyword evidence="1" id="KW-0812">Transmembrane</keyword>
<evidence type="ECO:0000313" key="3">
    <source>
        <dbReference type="EMBL" id="VYS88348.1"/>
    </source>
</evidence>
<gene>
    <name evidence="3" type="ORF">BFLFYP10_00849</name>
    <name evidence="2" type="ORF">ERS852461_03568</name>
</gene>
<dbReference type="AlphaFoldDB" id="A0A174RPQ4"/>
<keyword evidence="1" id="KW-0472">Membrane</keyword>
<accession>A0A174RPQ4</accession>
<evidence type="ECO:0000256" key="1">
    <source>
        <dbReference type="SAM" id="Phobius"/>
    </source>
</evidence>
<protein>
    <submittedName>
        <fullName evidence="2">Uncharacterized protein</fullName>
    </submittedName>
</protein>
<sequence length="72" mass="8245">MTLNEWFDKSGMFKGVMIGCAFVISCRCSMAIPEIALKAVKIEQRLKSIEEKLDKLIKERSENSKYPTTNFP</sequence>
<reference evidence="2 4" key="1">
    <citation type="submission" date="2015-09" db="EMBL/GenBank/DDBJ databases">
        <authorList>
            <consortium name="Pathogen Informatics"/>
        </authorList>
    </citation>
    <scope>NUCLEOTIDE SEQUENCE [LARGE SCALE GENOMIC DNA]</scope>
    <source>
        <strain evidence="2 4">2789STDY5834846</strain>
    </source>
</reference>
<dbReference type="EMBL" id="CACRSZ010000022">
    <property type="protein sequence ID" value="VYS88348.1"/>
    <property type="molecule type" value="Genomic_DNA"/>
</dbReference>
<accession>A0A6N2S6H5</accession>
<evidence type="ECO:0000313" key="4">
    <source>
        <dbReference type="Proteomes" id="UP000095606"/>
    </source>
</evidence>
<organism evidence="2 4">
    <name type="scientific">Bacteroides faecis</name>
    <dbReference type="NCBI Taxonomy" id="674529"/>
    <lineage>
        <taxon>Bacteria</taxon>
        <taxon>Pseudomonadati</taxon>
        <taxon>Bacteroidota</taxon>
        <taxon>Bacteroidia</taxon>
        <taxon>Bacteroidales</taxon>
        <taxon>Bacteroidaceae</taxon>
        <taxon>Bacteroides</taxon>
    </lineage>
</organism>
<proteinExistence type="predicted"/>
<evidence type="ECO:0000313" key="2">
    <source>
        <dbReference type="EMBL" id="CUP86166.1"/>
    </source>
</evidence>
<dbReference type="EMBL" id="CZAE01000019">
    <property type="protein sequence ID" value="CUP86166.1"/>
    <property type="molecule type" value="Genomic_DNA"/>
</dbReference>
<name>A0A174RPQ4_9BACE</name>
<reference evidence="3" key="2">
    <citation type="submission" date="2019-11" db="EMBL/GenBank/DDBJ databases">
        <authorList>
            <person name="Feng L."/>
        </authorList>
    </citation>
    <scope>NUCLEOTIDE SEQUENCE</scope>
    <source>
        <strain evidence="3">BfaecisLFYP10</strain>
    </source>
</reference>
<keyword evidence="1" id="KW-1133">Transmembrane helix</keyword>
<feature type="transmembrane region" description="Helical" evidence="1">
    <location>
        <begin position="12"/>
        <end position="37"/>
    </location>
</feature>